<evidence type="ECO:0000313" key="2">
    <source>
        <dbReference type="Proteomes" id="UP000077701"/>
    </source>
</evidence>
<name>A0A171DMH8_9ACTN</name>
<organism evidence="1 2">
    <name type="scientific">Planomonospora sphaerica</name>
    <dbReference type="NCBI Taxonomy" id="161355"/>
    <lineage>
        <taxon>Bacteria</taxon>
        <taxon>Bacillati</taxon>
        <taxon>Actinomycetota</taxon>
        <taxon>Actinomycetes</taxon>
        <taxon>Streptosporangiales</taxon>
        <taxon>Streptosporangiaceae</taxon>
        <taxon>Planomonospora</taxon>
    </lineage>
</organism>
<keyword evidence="2" id="KW-1185">Reference proteome</keyword>
<dbReference type="AlphaFoldDB" id="A0A171DMH8"/>
<dbReference type="Proteomes" id="UP000077701">
    <property type="component" value="Unassembled WGS sequence"/>
</dbReference>
<dbReference type="OrthoDB" id="3538149at2"/>
<comment type="caution">
    <text evidence="1">The sequence shown here is derived from an EMBL/GenBank/DDBJ whole genome shotgun (WGS) entry which is preliminary data.</text>
</comment>
<reference evidence="2" key="2">
    <citation type="submission" date="2016-04" db="EMBL/GenBank/DDBJ databases">
        <title>Planomonospora sphaerica JCM9374 whole genome shotgun sequence.</title>
        <authorList>
            <person name="Suzuki T."/>
            <person name="Dohra H."/>
            <person name="Kodani S."/>
        </authorList>
    </citation>
    <scope>NUCLEOTIDE SEQUENCE [LARGE SCALE GENOMIC DNA]</scope>
    <source>
        <strain evidence="2">JCM 9374</strain>
    </source>
</reference>
<dbReference type="STRING" id="161355.PS9374_05858"/>
<dbReference type="RefSeq" id="WP_068902194.1">
    <property type="nucleotide sequence ID" value="NZ_BDCX01000016.1"/>
</dbReference>
<dbReference type="EMBL" id="BDCX01000016">
    <property type="protein sequence ID" value="GAT70178.1"/>
    <property type="molecule type" value="Genomic_DNA"/>
</dbReference>
<reference evidence="1 2" key="1">
    <citation type="journal article" date="2016" name="Genome Announc.">
        <title>Draft Genome Sequence of Planomonospora sphaerica JCM9374, a Rare Actinomycete.</title>
        <authorList>
            <person name="Dohra H."/>
            <person name="Suzuki T."/>
            <person name="Inoue Y."/>
            <person name="Kodani S."/>
        </authorList>
    </citation>
    <scope>NUCLEOTIDE SEQUENCE [LARGE SCALE GENOMIC DNA]</scope>
    <source>
        <strain evidence="1 2">JCM 9374</strain>
    </source>
</reference>
<sequence>MSTHNPQAQFIHLLRLGWDLRTLGVGTALVLPATGRPVLEVMSGGETRVRITAVRRGREWVFTWRPWWARCWQRGASVCAEADNAADIIVAEVIA</sequence>
<evidence type="ECO:0000313" key="1">
    <source>
        <dbReference type="EMBL" id="GAT70178.1"/>
    </source>
</evidence>
<gene>
    <name evidence="1" type="ORF">PS9374_05858</name>
</gene>
<protein>
    <submittedName>
        <fullName evidence="1">Uncharacterized protein</fullName>
    </submittedName>
</protein>
<proteinExistence type="predicted"/>
<accession>A0A171DMH8</accession>